<evidence type="ECO:0000313" key="3">
    <source>
        <dbReference type="Proteomes" id="UP000664795"/>
    </source>
</evidence>
<accession>A0A939GCT7</accession>
<dbReference type="SUPFAM" id="SSF46894">
    <property type="entry name" value="C-terminal effector domain of the bipartite response regulators"/>
    <property type="match status" value="1"/>
</dbReference>
<dbReference type="PROSITE" id="PS00622">
    <property type="entry name" value="HTH_LUXR_1"/>
    <property type="match status" value="1"/>
</dbReference>
<dbReference type="SMART" id="SM00421">
    <property type="entry name" value="HTH_LUXR"/>
    <property type="match status" value="1"/>
</dbReference>
<reference evidence="2 3" key="1">
    <citation type="submission" date="2021-03" db="EMBL/GenBank/DDBJ databases">
        <title>Fibrella sp. HMF5036 genome sequencing and assembly.</title>
        <authorList>
            <person name="Kang H."/>
            <person name="Kim H."/>
            <person name="Bae S."/>
            <person name="Joh K."/>
        </authorList>
    </citation>
    <scope>NUCLEOTIDE SEQUENCE [LARGE SCALE GENOMIC DNA]</scope>
    <source>
        <strain evidence="2 3">HMF5036</strain>
    </source>
</reference>
<organism evidence="2 3">
    <name type="scientific">Fibrella aquatilis</name>
    <dbReference type="NCBI Taxonomy" id="2817059"/>
    <lineage>
        <taxon>Bacteria</taxon>
        <taxon>Pseudomonadati</taxon>
        <taxon>Bacteroidota</taxon>
        <taxon>Cytophagia</taxon>
        <taxon>Cytophagales</taxon>
        <taxon>Spirosomataceae</taxon>
        <taxon>Fibrella</taxon>
    </lineage>
</organism>
<dbReference type="Proteomes" id="UP000664795">
    <property type="component" value="Unassembled WGS sequence"/>
</dbReference>
<dbReference type="GO" id="GO:0006355">
    <property type="term" value="P:regulation of DNA-templated transcription"/>
    <property type="evidence" value="ECO:0007669"/>
    <property type="project" value="InterPro"/>
</dbReference>
<proteinExistence type="predicted"/>
<gene>
    <name evidence="2" type="ORF">J2I48_28010</name>
</gene>
<dbReference type="EMBL" id="JAFMYU010000045">
    <property type="protein sequence ID" value="MBO0934889.1"/>
    <property type="molecule type" value="Genomic_DNA"/>
</dbReference>
<dbReference type="GO" id="GO:0003677">
    <property type="term" value="F:DNA binding"/>
    <property type="evidence" value="ECO:0007669"/>
    <property type="project" value="InterPro"/>
</dbReference>
<dbReference type="Gene3D" id="1.10.10.10">
    <property type="entry name" value="Winged helix-like DNA-binding domain superfamily/Winged helix DNA-binding domain"/>
    <property type="match status" value="1"/>
</dbReference>
<comment type="caution">
    <text evidence="2">The sequence shown here is derived from an EMBL/GenBank/DDBJ whole genome shotgun (WGS) entry which is preliminary data.</text>
</comment>
<dbReference type="InterPro" id="IPR000792">
    <property type="entry name" value="Tscrpt_reg_LuxR_C"/>
</dbReference>
<keyword evidence="3" id="KW-1185">Reference proteome</keyword>
<dbReference type="RefSeq" id="WP_207338852.1">
    <property type="nucleotide sequence ID" value="NZ_JAFMYU010000045.1"/>
</dbReference>
<dbReference type="Pfam" id="PF00196">
    <property type="entry name" value="GerE"/>
    <property type="match status" value="1"/>
</dbReference>
<dbReference type="AlphaFoldDB" id="A0A939GCT7"/>
<evidence type="ECO:0000259" key="1">
    <source>
        <dbReference type="PROSITE" id="PS50043"/>
    </source>
</evidence>
<protein>
    <submittedName>
        <fullName evidence="2">Response regulator transcription factor</fullName>
    </submittedName>
</protein>
<sequence>MERPPIFSGQNQNVYAHTLTQLTAREWAVLLEVANDLSNATIAERLCITTKSVENYRTRIGSKLELSGHRILERFARQHKVALRQWYELLVGELPSLP</sequence>
<evidence type="ECO:0000313" key="2">
    <source>
        <dbReference type="EMBL" id="MBO0934889.1"/>
    </source>
</evidence>
<dbReference type="InterPro" id="IPR036388">
    <property type="entry name" value="WH-like_DNA-bd_sf"/>
</dbReference>
<feature type="domain" description="HTH luxR-type" evidence="1">
    <location>
        <begin position="15"/>
        <end position="80"/>
    </location>
</feature>
<name>A0A939GCT7_9BACT</name>
<dbReference type="PROSITE" id="PS50043">
    <property type="entry name" value="HTH_LUXR_2"/>
    <property type="match status" value="1"/>
</dbReference>
<dbReference type="InterPro" id="IPR016032">
    <property type="entry name" value="Sig_transdc_resp-reg_C-effctor"/>
</dbReference>